<evidence type="ECO:0000313" key="2">
    <source>
        <dbReference type="EMBL" id="KAK3362499.1"/>
    </source>
</evidence>
<evidence type="ECO:0000313" key="3">
    <source>
        <dbReference type="Proteomes" id="UP001275084"/>
    </source>
</evidence>
<dbReference type="Proteomes" id="UP001275084">
    <property type="component" value="Unassembled WGS sequence"/>
</dbReference>
<feature type="domain" description="2EXR" evidence="1">
    <location>
        <begin position="37"/>
        <end position="164"/>
    </location>
</feature>
<gene>
    <name evidence="2" type="ORF">B0T25DRAFT_7734</name>
</gene>
<proteinExistence type="predicted"/>
<keyword evidence="3" id="KW-1185">Reference proteome</keyword>
<reference evidence="2" key="2">
    <citation type="submission" date="2023-06" db="EMBL/GenBank/DDBJ databases">
        <authorList>
            <consortium name="Lawrence Berkeley National Laboratory"/>
            <person name="Haridas S."/>
            <person name="Hensen N."/>
            <person name="Bonometti L."/>
            <person name="Westerberg I."/>
            <person name="Brannstrom I.O."/>
            <person name="Guillou S."/>
            <person name="Cros-Aarteil S."/>
            <person name="Calhoun S."/>
            <person name="Kuo A."/>
            <person name="Mondo S."/>
            <person name="Pangilinan J."/>
            <person name="Riley R."/>
            <person name="Labutti K."/>
            <person name="Andreopoulos B."/>
            <person name="Lipzen A."/>
            <person name="Chen C."/>
            <person name="Yanf M."/>
            <person name="Daum C."/>
            <person name="Ng V."/>
            <person name="Clum A."/>
            <person name="Steindorff A."/>
            <person name="Ohm R."/>
            <person name="Martin F."/>
            <person name="Silar P."/>
            <person name="Natvig D."/>
            <person name="Lalanne C."/>
            <person name="Gautier V."/>
            <person name="Ament-Velasquez S.L."/>
            <person name="Kruys A."/>
            <person name="Hutchinson M.I."/>
            <person name="Powell A.J."/>
            <person name="Barry K."/>
            <person name="Miller A.N."/>
            <person name="Grigoriev I.V."/>
            <person name="Debuchy R."/>
            <person name="Gladieux P."/>
            <person name="Thoren M.H."/>
            <person name="Johannesson H."/>
        </authorList>
    </citation>
    <scope>NUCLEOTIDE SEQUENCE</scope>
    <source>
        <strain evidence="2">CBS 955.72</strain>
    </source>
</reference>
<accession>A0AAJ0HTV4</accession>
<comment type="caution">
    <text evidence="2">The sequence shown here is derived from an EMBL/GenBank/DDBJ whole genome shotgun (WGS) entry which is preliminary data.</text>
</comment>
<dbReference type="InterPro" id="IPR045518">
    <property type="entry name" value="2EXR"/>
</dbReference>
<reference evidence="2" key="1">
    <citation type="journal article" date="2023" name="Mol. Phylogenet. Evol.">
        <title>Genome-scale phylogeny and comparative genomics of the fungal order Sordariales.</title>
        <authorList>
            <person name="Hensen N."/>
            <person name="Bonometti L."/>
            <person name="Westerberg I."/>
            <person name="Brannstrom I.O."/>
            <person name="Guillou S."/>
            <person name="Cros-Aarteil S."/>
            <person name="Calhoun S."/>
            <person name="Haridas S."/>
            <person name="Kuo A."/>
            <person name="Mondo S."/>
            <person name="Pangilinan J."/>
            <person name="Riley R."/>
            <person name="LaButti K."/>
            <person name="Andreopoulos B."/>
            <person name="Lipzen A."/>
            <person name="Chen C."/>
            <person name="Yan M."/>
            <person name="Daum C."/>
            <person name="Ng V."/>
            <person name="Clum A."/>
            <person name="Steindorff A."/>
            <person name="Ohm R.A."/>
            <person name="Martin F."/>
            <person name="Silar P."/>
            <person name="Natvig D.O."/>
            <person name="Lalanne C."/>
            <person name="Gautier V."/>
            <person name="Ament-Velasquez S.L."/>
            <person name="Kruys A."/>
            <person name="Hutchinson M.I."/>
            <person name="Powell A.J."/>
            <person name="Barry K."/>
            <person name="Miller A.N."/>
            <person name="Grigoriev I.V."/>
            <person name="Debuchy R."/>
            <person name="Gladieux P."/>
            <person name="Hiltunen Thoren M."/>
            <person name="Johannesson H."/>
        </authorList>
    </citation>
    <scope>NUCLEOTIDE SEQUENCE</scope>
    <source>
        <strain evidence="2">CBS 955.72</strain>
    </source>
</reference>
<dbReference type="Pfam" id="PF20150">
    <property type="entry name" value="2EXR"/>
    <property type="match status" value="1"/>
</dbReference>
<protein>
    <recommendedName>
        <fullName evidence="1">2EXR domain-containing protein</fullName>
    </recommendedName>
</protein>
<sequence length="435" mass="49730">MAQQPPKSSESRAMATPQRLQTINLKSCAARGDHVSFGQFPLLPTELRLRIWKFSIIKHRLVEIEVEAPESDLGSGHATPAPPLYSSTNALNKVISGRNYTATVQNGLHLHTKLLRVNRESREVALKFYRLHIPCRMRTSRSSSLRIGPKGQQATLYLNPEFDFVHLRHRGPVEHTTLDFMHDLKAYDPRGVGLVNLALDMNGMPFLHESLVGSYSRLRAELAAPCRASLVDTLSQLRNIIWMADSHFGRAIMGPLQDFRDAGVRFNHSMPVRSSTSSFDLLTRDPRPAAQVEPDLRYVLTACRDPRQMHVQWTELLEKWSVLPRHQINERVLFAYELPDYEAPIYDVDTADKFLAEEERSWIQGQTRRQFWVKKWAGRLPVESPEELEKASRPAIGFWLFPIKALGSLEGDIYSSKKMFDMTGHWPELALARLF</sequence>
<dbReference type="PANTHER" id="PTHR35910">
    <property type="entry name" value="2EXR DOMAIN-CONTAINING PROTEIN"/>
    <property type="match status" value="1"/>
</dbReference>
<evidence type="ECO:0000259" key="1">
    <source>
        <dbReference type="Pfam" id="PF20150"/>
    </source>
</evidence>
<dbReference type="AlphaFoldDB" id="A0AAJ0HTV4"/>
<dbReference type="PANTHER" id="PTHR35910:SF6">
    <property type="entry name" value="2EXR DOMAIN-CONTAINING PROTEIN"/>
    <property type="match status" value="1"/>
</dbReference>
<organism evidence="2 3">
    <name type="scientific">Lasiosphaeria hispida</name>
    <dbReference type="NCBI Taxonomy" id="260671"/>
    <lineage>
        <taxon>Eukaryota</taxon>
        <taxon>Fungi</taxon>
        <taxon>Dikarya</taxon>
        <taxon>Ascomycota</taxon>
        <taxon>Pezizomycotina</taxon>
        <taxon>Sordariomycetes</taxon>
        <taxon>Sordariomycetidae</taxon>
        <taxon>Sordariales</taxon>
        <taxon>Lasiosphaeriaceae</taxon>
        <taxon>Lasiosphaeria</taxon>
    </lineage>
</organism>
<dbReference type="EMBL" id="JAUIQD010000001">
    <property type="protein sequence ID" value="KAK3362499.1"/>
    <property type="molecule type" value="Genomic_DNA"/>
</dbReference>
<name>A0AAJ0HTV4_9PEZI</name>